<dbReference type="GO" id="GO:1904491">
    <property type="term" value="P:protein localization to ciliary transition zone"/>
    <property type="evidence" value="ECO:0007669"/>
    <property type="project" value="TreeGrafter"/>
</dbReference>
<dbReference type="InterPro" id="IPR052434">
    <property type="entry name" value="Tectonic-like_complex_comp"/>
</dbReference>
<keyword evidence="3" id="KW-1185">Reference proteome</keyword>
<dbReference type="OrthoDB" id="2162143at2759"/>
<protein>
    <submittedName>
        <fullName evidence="2">Uncharacterized protein</fullName>
    </submittedName>
</protein>
<comment type="caution">
    <text evidence="2">The sequence shown here is derived from an EMBL/GenBank/DDBJ whole genome shotgun (WGS) entry which is preliminary data.</text>
</comment>
<evidence type="ECO:0000313" key="3">
    <source>
        <dbReference type="Proteomes" id="UP000784294"/>
    </source>
</evidence>
<feature type="signal peptide" evidence="1">
    <location>
        <begin position="1"/>
        <end position="20"/>
    </location>
</feature>
<reference evidence="2" key="1">
    <citation type="submission" date="2018-11" db="EMBL/GenBank/DDBJ databases">
        <authorList>
            <consortium name="Pathogen Informatics"/>
        </authorList>
    </citation>
    <scope>NUCLEOTIDE SEQUENCE</scope>
</reference>
<dbReference type="GO" id="GO:1905515">
    <property type="term" value="P:non-motile cilium assembly"/>
    <property type="evidence" value="ECO:0007669"/>
    <property type="project" value="TreeGrafter"/>
</dbReference>
<accession>A0A448WAF8</accession>
<name>A0A448WAF8_9PLAT</name>
<sequence>MFTILHQLIFSCHTLYQIWANIQSKSEPWEISWDLTQTRHWLPLFPLSKTADRGPLTNMGQNFTAQPSSLNYVVLDDREVQSIKFELESVLRDSLMEWRKNQVRKKTFGKVLALATYWIWWIQDADYVFI</sequence>
<organism evidence="2 3">
    <name type="scientific">Protopolystoma xenopodis</name>
    <dbReference type="NCBI Taxonomy" id="117903"/>
    <lineage>
        <taxon>Eukaryota</taxon>
        <taxon>Metazoa</taxon>
        <taxon>Spiralia</taxon>
        <taxon>Lophotrochozoa</taxon>
        <taxon>Platyhelminthes</taxon>
        <taxon>Monogenea</taxon>
        <taxon>Polyopisthocotylea</taxon>
        <taxon>Polystomatidea</taxon>
        <taxon>Polystomatidae</taxon>
        <taxon>Protopolystoma</taxon>
    </lineage>
</organism>
<keyword evidence="1" id="KW-0732">Signal</keyword>
<evidence type="ECO:0000256" key="1">
    <source>
        <dbReference type="SAM" id="SignalP"/>
    </source>
</evidence>
<gene>
    <name evidence="2" type="ORF">PXEA_LOCUS420</name>
</gene>
<dbReference type="PANTHER" id="PTHR20837">
    <property type="entry name" value="CENTROSOMAL PROTEIN-RELATED"/>
    <property type="match status" value="1"/>
</dbReference>
<dbReference type="AlphaFoldDB" id="A0A448WAF8"/>
<dbReference type="EMBL" id="CAAALY010000762">
    <property type="protein sequence ID" value="VEL06980.1"/>
    <property type="molecule type" value="Genomic_DNA"/>
</dbReference>
<feature type="chain" id="PRO_5019431340" evidence="1">
    <location>
        <begin position="21"/>
        <end position="130"/>
    </location>
</feature>
<proteinExistence type="predicted"/>
<dbReference type="GO" id="GO:0035869">
    <property type="term" value="C:ciliary transition zone"/>
    <property type="evidence" value="ECO:0007669"/>
    <property type="project" value="TreeGrafter"/>
</dbReference>
<evidence type="ECO:0000313" key="2">
    <source>
        <dbReference type="EMBL" id="VEL06980.1"/>
    </source>
</evidence>
<dbReference type="Proteomes" id="UP000784294">
    <property type="component" value="Unassembled WGS sequence"/>
</dbReference>
<dbReference type="PANTHER" id="PTHR20837:SF0">
    <property type="entry name" value="COILED-COIL AND C2 DOMAIN-CONTAINING PROTEIN 2A"/>
    <property type="match status" value="1"/>
</dbReference>